<evidence type="ECO:0000259" key="2">
    <source>
        <dbReference type="Pfam" id="PF06159"/>
    </source>
</evidence>
<dbReference type="InterPro" id="IPR055427">
    <property type="entry name" value="TRAPPC13_N"/>
</dbReference>
<evidence type="ECO:0000256" key="1">
    <source>
        <dbReference type="SAM" id="MobiDB-lite"/>
    </source>
</evidence>
<dbReference type="OrthoDB" id="10250284at2759"/>
<organism evidence="3 4">
    <name type="scientific">Sphaeroforma arctica JP610</name>
    <dbReference type="NCBI Taxonomy" id="667725"/>
    <lineage>
        <taxon>Eukaryota</taxon>
        <taxon>Ichthyosporea</taxon>
        <taxon>Ichthyophonida</taxon>
        <taxon>Sphaeroforma</taxon>
    </lineage>
</organism>
<feature type="compositionally biased region" description="Polar residues" evidence="1">
    <location>
        <begin position="16"/>
        <end position="39"/>
    </location>
</feature>
<dbReference type="Proteomes" id="UP000054560">
    <property type="component" value="Unassembled WGS sequence"/>
</dbReference>
<dbReference type="AlphaFoldDB" id="A0A0L0G6F2"/>
<evidence type="ECO:0000313" key="4">
    <source>
        <dbReference type="Proteomes" id="UP000054560"/>
    </source>
</evidence>
<name>A0A0L0G6F2_9EUKA</name>
<feature type="region of interest" description="Disordered" evidence="1">
    <location>
        <begin position="1"/>
        <end position="47"/>
    </location>
</feature>
<gene>
    <name evidence="3" type="ORF">SARC_03325</name>
</gene>
<evidence type="ECO:0000313" key="3">
    <source>
        <dbReference type="EMBL" id="KNC84461.1"/>
    </source>
</evidence>
<dbReference type="Pfam" id="PF06159">
    <property type="entry name" value="TRAPPC13_N"/>
    <property type="match status" value="1"/>
</dbReference>
<sequence length="112" mass="12610">MNVSPAIKSRVPPLTHTPTPKRSTSKHTPTPKHSTSKHTLTMPAPVSKDHLLTLKVMRLSRSTFHQSAPINAEKDDLIYTATQDLMDQERTHDALSDRLVLPQNFGRKYTSK</sequence>
<dbReference type="GeneID" id="25903829"/>
<protein>
    <recommendedName>
        <fullName evidence="2">Trafficking protein particle complex subunit 13 N-terminal domain-containing protein</fullName>
    </recommendedName>
</protein>
<keyword evidence="4" id="KW-1185">Reference proteome</keyword>
<feature type="domain" description="Trafficking protein particle complex subunit 13 N-terminal" evidence="2">
    <location>
        <begin position="50"/>
        <end position="109"/>
    </location>
</feature>
<proteinExistence type="predicted"/>
<dbReference type="RefSeq" id="XP_014158363.1">
    <property type="nucleotide sequence ID" value="XM_014302888.1"/>
</dbReference>
<dbReference type="EMBL" id="KQ241763">
    <property type="protein sequence ID" value="KNC84461.1"/>
    <property type="molecule type" value="Genomic_DNA"/>
</dbReference>
<reference evidence="3 4" key="1">
    <citation type="submission" date="2011-02" db="EMBL/GenBank/DDBJ databases">
        <title>The Genome Sequence of Sphaeroforma arctica JP610.</title>
        <authorList>
            <consortium name="The Broad Institute Genome Sequencing Platform"/>
            <person name="Russ C."/>
            <person name="Cuomo C."/>
            <person name="Young S.K."/>
            <person name="Zeng Q."/>
            <person name="Gargeya S."/>
            <person name="Alvarado L."/>
            <person name="Berlin A."/>
            <person name="Chapman S.B."/>
            <person name="Chen Z."/>
            <person name="Freedman E."/>
            <person name="Gellesch M."/>
            <person name="Goldberg J."/>
            <person name="Griggs A."/>
            <person name="Gujja S."/>
            <person name="Heilman E."/>
            <person name="Heiman D."/>
            <person name="Howarth C."/>
            <person name="Mehta T."/>
            <person name="Neiman D."/>
            <person name="Pearson M."/>
            <person name="Roberts A."/>
            <person name="Saif S."/>
            <person name="Shea T."/>
            <person name="Shenoy N."/>
            <person name="Sisk P."/>
            <person name="Stolte C."/>
            <person name="Sykes S."/>
            <person name="White J."/>
            <person name="Yandava C."/>
            <person name="Burger G."/>
            <person name="Gray M.W."/>
            <person name="Holland P.W.H."/>
            <person name="King N."/>
            <person name="Lang F.B.F."/>
            <person name="Roger A.J."/>
            <person name="Ruiz-Trillo I."/>
            <person name="Haas B."/>
            <person name="Nusbaum C."/>
            <person name="Birren B."/>
        </authorList>
    </citation>
    <scope>NUCLEOTIDE SEQUENCE [LARGE SCALE GENOMIC DNA]</scope>
    <source>
        <strain evidence="3 4">JP610</strain>
    </source>
</reference>
<accession>A0A0L0G6F2</accession>